<evidence type="ECO:0000259" key="1">
    <source>
        <dbReference type="Pfam" id="PF22494"/>
    </source>
</evidence>
<dbReference type="SUPFAM" id="SSF63829">
    <property type="entry name" value="Calcium-dependent phosphotriesterase"/>
    <property type="match status" value="1"/>
</dbReference>
<comment type="caution">
    <text evidence="2">The sequence shown here is derived from an EMBL/GenBank/DDBJ whole genome shotgun (WGS) entry which is preliminary data.</text>
</comment>
<dbReference type="PANTHER" id="PTHR46928">
    <property type="entry name" value="MESENCHYME-SPECIFIC CELL SURFACE GLYCOPROTEIN"/>
    <property type="match status" value="1"/>
</dbReference>
<dbReference type="SUPFAM" id="SSF50969">
    <property type="entry name" value="YVTN repeat-like/Quinoprotein amine dehydrogenase"/>
    <property type="match status" value="1"/>
</dbReference>
<dbReference type="InterPro" id="IPR055188">
    <property type="entry name" value="Choice_anch_I"/>
</dbReference>
<feature type="domain" description="Choice-of-anchor I" evidence="1">
    <location>
        <begin position="47"/>
        <end position="336"/>
    </location>
</feature>
<dbReference type="OrthoDB" id="425936at2759"/>
<evidence type="ECO:0000313" key="2">
    <source>
        <dbReference type="EMBL" id="VDI12093.1"/>
    </source>
</evidence>
<dbReference type="InterPro" id="IPR011044">
    <property type="entry name" value="Quino_amine_DH_bsu"/>
</dbReference>
<dbReference type="InterPro" id="IPR052956">
    <property type="entry name" value="Mesenchyme-surface_protein"/>
</dbReference>
<evidence type="ECO:0000313" key="3">
    <source>
        <dbReference type="Proteomes" id="UP000596742"/>
    </source>
</evidence>
<proteinExistence type="predicted"/>
<reference evidence="2" key="1">
    <citation type="submission" date="2018-11" db="EMBL/GenBank/DDBJ databases">
        <authorList>
            <person name="Alioto T."/>
            <person name="Alioto T."/>
        </authorList>
    </citation>
    <scope>NUCLEOTIDE SEQUENCE</scope>
</reference>
<dbReference type="Gene3D" id="2.130.10.10">
    <property type="entry name" value="YVTN repeat-like/Quinoprotein amine dehydrogenase"/>
    <property type="match status" value="1"/>
</dbReference>
<protein>
    <recommendedName>
        <fullName evidence="1">Choice-of-anchor I domain-containing protein</fullName>
    </recommendedName>
</protein>
<organism evidence="2 3">
    <name type="scientific">Mytilus galloprovincialis</name>
    <name type="common">Mediterranean mussel</name>
    <dbReference type="NCBI Taxonomy" id="29158"/>
    <lineage>
        <taxon>Eukaryota</taxon>
        <taxon>Metazoa</taxon>
        <taxon>Spiralia</taxon>
        <taxon>Lophotrochozoa</taxon>
        <taxon>Mollusca</taxon>
        <taxon>Bivalvia</taxon>
        <taxon>Autobranchia</taxon>
        <taxon>Pteriomorphia</taxon>
        <taxon>Mytilida</taxon>
        <taxon>Mytiloidea</taxon>
        <taxon>Mytilidae</taxon>
        <taxon>Mytilinae</taxon>
        <taxon>Mytilus</taxon>
    </lineage>
</organism>
<dbReference type="Pfam" id="PF22494">
    <property type="entry name" value="choice_anch_I"/>
    <property type="match status" value="1"/>
</dbReference>
<dbReference type="Proteomes" id="UP000596742">
    <property type="component" value="Unassembled WGS sequence"/>
</dbReference>
<dbReference type="EMBL" id="UYJE01002581">
    <property type="protein sequence ID" value="VDI12093.1"/>
    <property type="molecule type" value="Genomic_DNA"/>
</dbReference>
<dbReference type="PANTHER" id="PTHR46928:SF1">
    <property type="entry name" value="MESENCHYME-SPECIFIC CELL SURFACE GLYCOPROTEIN"/>
    <property type="match status" value="1"/>
</dbReference>
<name>A0A8B6D0W7_MYTGA</name>
<dbReference type="AlphaFoldDB" id="A0A8B6D0W7"/>
<gene>
    <name evidence="2" type="ORF">MGAL_10B064864</name>
</gene>
<keyword evidence="3" id="KW-1185">Reference proteome</keyword>
<sequence length="454" mass="50080">MKTVVQLLMFTSAVYSQFQLNKLSYFKFPYTTNNNYGFLKDAAHKAAYDSQERIMYVIGSQSGVSQPRLLHVIDISNPSAPNNLYTHSFDAIVNGRANDVAVCGDTVAVSIESSLATKEGHVELFKTFQRGNVQLVSFGREQVGVNPKGLAFTSDCQKLIIANEGRGDMDEIARSFVDPPGTVTIMLRNDVGSPAVVTISFDLFLAGRETEYQNKGVRWVYRGNHNAGIINKMSDDLEPEQVTISNDQRFAYVSLPENNAVARIDINAYNVNEIFPLGEKNWQYFGIDCSDQDGGKLSNYPVYSMRQATDIQIATFNGMEVILTAEQGMIKRYTAAQGDEFDESKRARTIAEEPTAIAVGMFDATPMVVVGTKTGLIHVYRDVNVALRHESVHREGQLAQPWNTLYTTNQTGDSVITDIGIINQAQSPNGKVLVWAIGSASGSLGIYELQFVSN</sequence>
<accession>A0A8B6D0W7</accession>
<dbReference type="InterPro" id="IPR015943">
    <property type="entry name" value="WD40/YVTN_repeat-like_dom_sf"/>
</dbReference>